<evidence type="ECO:0000313" key="2">
    <source>
        <dbReference type="EMBL" id="QLH84122.1"/>
    </source>
</evidence>
<organism evidence="2 3">
    <name type="scientific">Halosimplex pelagicum</name>
    <dbReference type="NCBI Taxonomy" id="869886"/>
    <lineage>
        <taxon>Archaea</taxon>
        <taxon>Methanobacteriati</taxon>
        <taxon>Methanobacteriota</taxon>
        <taxon>Stenosarchaea group</taxon>
        <taxon>Halobacteria</taxon>
        <taxon>Halobacteriales</taxon>
        <taxon>Haloarculaceae</taxon>
        <taxon>Halosimplex</taxon>
    </lineage>
</organism>
<sequence length="132" mass="15071">MSADRKERAAEMIERWNRVFGSLAAEPRRQMVVALMEAPPGRELSLPEAANPPYLLRDPEKLYLDLVHSHLPALAEHGFVEWDREPLRVRRGPSFEEVATVFEALQEHADEIPPQLSESCQRLGEQRQGCES</sequence>
<dbReference type="KEGG" id="hpel:HZS54_21870"/>
<dbReference type="EMBL" id="CP058909">
    <property type="protein sequence ID" value="QLH84122.1"/>
    <property type="molecule type" value="Genomic_DNA"/>
</dbReference>
<reference evidence="2 3" key="1">
    <citation type="submission" date="2020-07" db="EMBL/GenBank/DDBJ databases">
        <title>Halosimplex litoreum sp. nov. and Halosimplex rubrum sp. nov., isolated from different salt environments.</title>
        <authorList>
            <person name="Cui H."/>
        </authorList>
    </citation>
    <scope>NUCLEOTIDE SEQUENCE [LARGE SCALE GENOMIC DNA]</scope>
    <source>
        <strain evidence="2 3">R2</strain>
    </source>
</reference>
<dbReference type="GeneID" id="56085297"/>
<dbReference type="Proteomes" id="UP000509346">
    <property type="component" value="Chromosome"/>
</dbReference>
<proteinExistence type="predicted"/>
<dbReference type="AlphaFoldDB" id="A0A7D5PDE1"/>
<accession>A0A7D5PDE1</accession>
<gene>
    <name evidence="2" type="ORF">HZS54_21870</name>
</gene>
<evidence type="ECO:0008006" key="4">
    <source>
        <dbReference type="Google" id="ProtNLM"/>
    </source>
</evidence>
<evidence type="ECO:0000256" key="1">
    <source>
        <dbReference type="SAM" id="MobiDB-lite"/>
    </source>
</evidence>
<protein>
    <recommendedName>
        <fullName evidence="4">Transcriptional regulator</fullName>
    </recommendedName>
</protein>
<dbReference type="RefSeq" id="WP_179919218.1">
    <property type="nucleotide sequence ID" value="NZ_CP058909.1"/>
</dbReference>
<evidence type="ECO:0000313" key="3">
    <source>
        <dbReference type="Proteomes" id="UP000509346"/>
    </source>
</evidence>
<name>A0A7D5PDE1_9EURY</name>
<feature type="region of interest" description="Disordered" evidence="1">
    <location>
        <begin position="109"/>
        <end position="132"/>
    </location>
</feature>
<keyword evidence="3" id="KW-1185">Reference proteome</keyword>